<dbReference type="RefSeq" id="WP_236091091.1">
    <property type="nucleotide sequence ID" value="NZ_JAKGSG010000057.1"/>
</dbReference>
<gene>
    <name evidence="2" type="ORF">L1785_20120</name>
</gene>
<name>A0AA41QGY6_9MICO</name>
<comment type="caution">
    <text evidence="2">The sequence shown here is derived from an EMBL/GenBank/DDBJ whole genome shotgun (WGS) entry which is preliminary data.</text>
</comment>
<evidence type="ECO:0000313" key="2">
    <source>
        <dbReference type="EMBL" id="MCF4123280.1"/>
    </source>
</evidence>
<dbReference type="EMBL" id="JAKGSG010000057">
    <property type="protein sequence ID" value="MCF4123280.1"/>
    <property type="molecule type" value="Genomic_DNA"/>
</dbReference>
<dbReference type="InterPro" id="IPR006976">
    <property type="entry name" value="VanZ-like"/>
</dbReference>
<evidence type="ECO:0000313" key="3">
    <source>
        <dbReference type="Proteomes" id="UP001165405"/>
    </source>
</evidence>
<dbReference type="AlphaFoldDB" id="A0AA41QGY6"/>
<protein>
    <submittedName>
        <fullName evidence="2">VanZ family protein</fullName>
    </submittedName>
</protein>
<feature type="domain" description="VanZ-like" evidence="1">
    <location>
        <begin position="33"/>
        <end position="67"/>
    </location>
</feature>
<reference evidence="2" key="1">
    <citation type="submission" date="2022-01" db="EMBL/GenBank/DDBJ databases">
        <title>Antribacter sp. nov., isolated from Guizhou of China.</title>
        <authorList>
            <person name="Chengliang C."/>
            <person name="Ya Z."/>
        </authorList>
    </citation>
    <scope>NUCLEOTIDE SEQUENCE</scope>
    <source>
        <strain evidence="2">KLBMP 9083</strain>
    </source>
</reference>
<dbReference type="Pfam" id="PF04892">
    <property type="entry name" value="VanZ"/>
    <property type="match status" value="1"/>
</dbReference>
<proteinExistence type="predicted"/>
<keyword evidence="3" id="KW-1185">Reference proteome</keyword>
<dbReference type="Proteomes" id="UP001165405">
    <property type="component" value="Unassembled WGS sequence"/>
</dbReference>
<sequence>MLTWWLDVWERWGPVLSAIAVEPPGARVRRFALVEVLQYALDLGRVSSVDDVLLNTAGALLAAACSYRWWRRAG</sequence>
<evidence type="ECO:0000259" key="1">
    <source>
        <dbReference type="Pfam" id="PF04892"/>
    </source>
</evidence>
<organism evidence="2 3">
    <name type="scientific">Antribacter soli</name>
    <dbReference type="NCBI Taxonomy" id="2910976"/>
    <lineage>
        <taxon>Bacteria</taxon>
        <taxon>Bacillati</taxon>
        <taxon>Actinomycetota</taxon>
        <taxon>Actinomycetes</taxon>
        <taxon>Micrococcales</taxon>
        <taxon>Promicromonosporaceae</taxon>
        <taxon>Antribacter</taxon>
    </lineage>
</organism>
<accession>A0AA41QGY6</accession>